<proteinExistence type="predicted"/>
<feature type="coiled-coil region" evidence="1">
    <location>
        <begin position="46"/>
        <end position="73"/>
    </location>
</feature>
<name>A0A4D5XF15_9VIRU</name>
<protein>
    <submittedName>
        <fullName evidence="2">Uncharacterized protein</fullName>
    </submittedName>
</protein>
<dbReference type="EMBL" id="MK500412">
    <property type="protein sequence ID" value="QBK89288.1"/>
    <property type="molecule type" value="Genomic_DNA"/>
</dbReference>
<gene>
    <name evidence="2" type="ORF">LCMiAC02_03830</name>
</gene>
<reference evidence="2" key="1">
    <citation type="journal article" date="2019" name="MBio">
        <title>Virus Genomes from Deep Sea Sediments Expand the Ocean Megavirome and Support Independent Origins of Viral Gigantism.</title>
        <authorList>
            <person name="Backstrom D."/>
            <person name="Yutin N."/>
            <person name="Jorgensen S.L."/>
            <person name="Dharamshi J."/>
            <person name="Homa F."/>
            <person name="Zaremba-Niedwiedzka K."/>
            <person name="Spang A."/>
            <person name="Wolf Y.I."/>
            <person name="Koonin E.V."/>
            <person name="Ettema T.J."/>
        </authorList>
    </citation>
    <scope>NUCLEOTIDE SEQUENCE</scope>
</reference>
<organism evidence="2">
    <name type="scientific">Mimivirus LCMiAC02</name>
    <dbReference type="NCBI Taxonomy" id="2506609"/>
    <lineage>
        <taxon>Viruses</taxon>
        <taxon>Varidnaviria</taxon>
        <taxon>Bamfordvirae</taxon>
        <taxon>Nucleocytoviricota</taxon>
        <taxon>Megaviricetes</taxon>
        <taxon>Imitervirales</taxon>
        <taxon>Mimiviridae</taxon>
        <taxon>Klosneuvirinae</taxon>
    </lineage>
</organism>
<evidence type="ECO:0000313" key="2">
    <source>
        <dbReference type="EMBL" id="QBK89288.1"/>
    </source>
</evidence>
<accession>A0A4D5XF15</accession>
<sequence length="73" mass="9088">MQYPMQHSIVSNNNMYKSPFNYKNQNIKFQRIKKLNKAKHYQDLYNLKQIRDLNKLKMEKKRLEEKRLTENQL</sequence>
<keyword evidence="1" id="KW-0175">Coiled coil</keyword>
<evidence type="ECO:0000256" key="1">
    <source>
        <dbReference type="SAM" id="Coils"/>
    </source>
</evidence>